<reference evidence="3 4" key="1">
    <citation type="submission" date="2018-06" db="EMBL/GenBank/DDBJ databases">
        <title>Three novel Pseudomonas species isolated from symptomatic oak.</title>
        <authorList>
            <person name="Bueno-Gonzalez V."/>
            <person name="Brady C."/>
        </authorList>
    </citation>
    <scope>NUCLEOTIDE SEQUENCE [LARGE SCALE GENOMIC DNA]</scope>
    <source>
        <strain evidence="3 4">P17C</strain>
    </source>
</reference>
<dbReference type="PANTHER" id="PTHR46268">
    <property type="entry name" value="STRESS RESPONSE PROTEIN NHAX"/>
    <property type="match status" value="1"/>
</dbReference>
<feature type="domain" description="UspA" evidence="2">
    <location>
        <begin position="164"/>
        <end position="282"/>
    </location>
</feature>
<gene>
    <name evidence="3" type="ORF">DNJ96_11605</name>
</gene>
<dbReference type="SUPFAM" id="SSF52402">
    <property type="entry name" value="Adenine nucleotide alpha hydrolases-like"/>
    <property type="match status" value="2"/>
</dbReference>
<accession>A0A4Q9R5F9</accession>
<evidence type="ECO:0000256" key="1">
    <source>
        <dbReference type="ARBA" id="ARBA00008791"/>
    </source>
</evidence>
<evidence type="ECO:0000259" key="2">
    <source>
        <dbReference type="Pfam" id="PF00582"/>
    </source>
</evidence>
<dbReference type="InterPro" id="IPR006016">
    <property type="entry name" value="UspA"/>
</dbReference>
<feature type="domain" description="UspA" evidence="2">
    <location>
        <begin position="6"/>
        <end position="156"/>
    </location>
</feature>
<dbReference type="PRINTS" id="PR01438">
    <property type="entry name" value="UNVRSLSTRESS"/>
</dbReference>
<name>A0A4Q9R5F9_9GAMM</name>
<organism evidence="3 4">
    <name type="scientific">Stutzerimonas kirkiae</name>
    <dbReference type="NCBI Taxonomy" id="2211392"/>
    <lineage>
        <taxon>Bacteria</taxon>
        <taxon>Pseudomonadati</taxon>
        <taxon>Pseudomonadota</taxon>
        <taxon>Gammaproteobacteria</taxon>
        <taxon>Pseudomonadales</taxon>
        <taxon>Pseudomonadaceae</taxon>
        <taxon>Stutzerimonas</taxon>
    </lineage>
</organism>
<dbReference type="Gene3D" id="3.40.50.12370">
    <property type="match status" value="1"/>
</dbReference>
<comment type="caution">
    <text evidence="3">The sequence shown here is derived from an EMBL/GenBank/DDBJ whole genome shotgun (WGS) entry which is preliminary data.</text>
</comment>
<dbReference type="Proteomes" id="UP000292639">
    <property type="component" value="Unassembled WGS sequence"/>
</dbReference>
<dbReference type="PANTHER" id="PTHR46268:SF6">
    <property type="entry name" value="UNIVERSAL STRESS PROTEIN UP12"/>
    <property type="match status" value="1"/>
</dbReference>
<dbReference type="Pfam" id="PF00582">
    <property type="entry name" value="Usp"/>
    <property type="match status" value="2"/>
</dbReference>
<dbReference type="RefSeq" id="WP_131184297.1">
    <property type="nucleotide sequence ID" value="NZ_QJUO01000012.1"/>
</dbReference>
<evidence type="ECO:0000313" key="4">
    <source>
        <dbReference type="Proteomes" id="UP000292639"/>
    </source>
</evidence>
<protein>
    <submittedName>
        <fullName evidence="3">Universal stress protein UspA</fullName>
    </submittedName>
</protein>
<dbReference type="CDD" id="cd00293">
    <property type="entry name" value="USP-like"/>
    <property type="match status" value="2"/>
</dbReference>
<keyword evidence="4" id="KW-1185">Reference proteome</keyword>
<dbReference type="InterPro" id="IPR006015">
    <property type="entry name" value="Universal_stress_UspA"/>
</dbReference>
<dbReference type="EMBL" id="QJUP01000015">
    <property type="protein sequence ID" value="TBU95717.1"/>
    <property type="molecule type" value="Genomic_DNA"/>
</dbReference>
<sequence length="282" mass="30947">MSYVTACLDTSPFLPAVCDYVAWSCSKLAAPLMLLHVVDSPRYPGSVSLSGTAGLGGREHFLDELVRLDAQRSRVAREQGQILLESAATWLRKAGAPEAQLRLCEGSLPHVVKEQAAGTRLLVIGRQGEDSSEEDYVGSQLESVIRVCDRPILVVPENFSEPESVLLAYDGSDTARKALEWLLEGALCQGMRLHVLLVGNDSEVTRLHLDWARERIAQAGLQANVSARDGLAEHVLQAYIDEHDIDLLVMGAYGHSRIRRFLVGSTTTNMLHRTSLPLLLVR</sequence>
<proteinExistence type="inferred from homology"/>
<comment type="similarity">
    <text evidence="1">Belongs to the universal stress protein A family.</text>
</comment>
<dbReference type="AlphaFoldDB" id="A0A4Q9R5F9"/>
<evidence type="ECO:0000313" key="3">
    <source>
        <dbReference type="EMBL" id="TBU95717.1"/>
    </source>
</evidence>